<organism evidence="1">
    <name type="scientific">candidate division CPR3 bacterium</name>
    <dbReference type="NCBI Taxonomy" id="2268181"/>
    <lineage>
        <taxon>Bacteria</taxon>
        <taxon>Bacteria division CPR3</taxon>
    </lineage>
</organism>
<sequence>MDAKSHILFNKGKIKIKVDTRIPPEKCSKAPTMDVGKAMLPAWRMAKVTFPLMDYLESKGLSTVEIEEVNGRIWGLARKKGISWKELPKRLPSLIKEVTNMYSSAGVRSALLQYLKDLKSGKLKI</sequence>
<reference evidence="1" key="1">
    <citation type="journal article" date="2020" name="mSystems">
        <title>Genome- and Community-Level Interaction Insights into Carbon Utilization and Element Cycling Functions of Hydrothermarchaeota in Hydrothermal Sediment.</title>
        <authorList>
            <person name="Zhou Z."/>
            <person name="Liu Y."/>
            <person name="Xu W."/>
            <person name="Pan J."/>
            <person name="Luo Z.H."/>
            <person name="Li M."/>
        </authorList>
    </citation>
    <scope>NUCLEOTIDE SEQUENCE [LARGE SCALE GENOMIC DNA]</scope>
    <source>
        <strain evidence="1">SpSt-1042</strain>
    </source>
</reference>
<dbReference type="AlphaFoldDB" id="A0A7C5YV64"/>
<dbReference type="EMBL" id="DRVY01000085">
    <property type="protein sequence ID" value="HHR92418.1"/>
    <property type="molecule type" value="Genomic_DNA"/>
</dbReference>
<evidence type="ECO:0000313" key="1">
    <source>
        <dbReference type="EMBL" id="HHR92418.1"/>
    </source>
</evidence>
<proteinExistence type="predicted"/>
<gene>
    <name evidence="1" type="ORF">ENL96_02805</name>
</gene>
<protein>
    <submittedName>
        <fullName evidence="1">Uncharacterized protein</fullName>
    </submittedName>
</protein>
<comment type="caution">
    <text evidence="1">The sequence shown here is derived from an EMBL/GenBank/DDBJ whole genome shotgun (WGS) entry which is preliminary data.</text>
</comment>
<accession>A0A7C5YV64</accession>
<name>A0A7C5YV64_UNCC3</name>